<feature type="transmembrane region" description="Helical" evidence="16">
    <location>
        <begin position="309"/>
        <end position="333"/>
    </location>
</feature>
<dbReference type="CTD" id="4538"/>
<dbReference type="GO" id="GO:0008137">
    <property type="term" value="F:NADH dehydrogenase (ubiquinone) activity"/>
    <property type="evidence" value="ECO:0007669"/>
    <property type="project" value="UniProtKB-UniRule"/>
</dbReference>
<gene>
    <name evidence="19" type="primary">ND4</name>
</gene>
<evidence type="ECO:0000256" key="6">
    <source>
        <dbReference type="ARBA" id="ARBA00022660"/>
    </source>
</evidence>
<feature type="transmembrane region" description="Helical" evidence="16">
    <location>
        <begin position="256"/>
        <end position="277"/>
    </location>
</feature>
<proteinExistence type="inferred from homology"/>
<reference evidence="19" key="1">
    <citation type="submission" date="2022-09" db="EMBL/GenBank/DDBJ databases">
        <title>Strategy of Micro-environmental Adaptation to Cold Seep among Different Brittle Stars Colonization.</title>
        <authorList>
            <person name="Ma S."/>
        </authorList>
    </citation>
    <scope>NUCLEOTIDE SEQUENCE</scope>
</reference>
<dbReference type="PRINTS" id="PR01437">
    <property type="entry name" value="NUOXDRDTASE4"/>
</dbReference>
<dbReference type="InterPro" id="IPR000260">
    <property type="entry name" value="NADH4_N"/>
</dbReference>
<dbReference type="AlphaFoldDB" id="A0A9E8D0F7"/>
<feature type="transmembrane region" description="Helical" evidence="16">
    <location>
        <begin position="94"/>
        <end position="112"/>
    </location>
</feature>
<evidence type="ECO:0000256" key="15">
    <source>
        <dbReference type="ARBA" id="ARBA00049551"/>
    </source>
</evidence>
<keyword evidence="7 16" id="KW-0812">Transmembrane</keyword>
<sequence>MITLTYACLGIIITIIFLNFNNIWSTLFTQTTLLFFISSINLTNLNSPFFPCNISYNLATDNINLYLIFLSLWLIPVSLLASINNLNKFSINNIKIFSTIIIFILIFLIITFSSYNLLILFLGFEATLIPTIFLIAQWGAQFERIEASYYLVFYTLIGSLPLFLALLIIYNNENHLSIIQFTLNNVNINNYYLIVFCLIAFLIKVPIFGVHLWLPKAHVEAPIAGSMILAAILLKMGGYGFIRLITIFHYNIITQISPIIIPYCSWGGAIASVICLTQTDLKSLIAYSSVSHMSFMIAGASLLTNWSFIGGMFMLIAHGITSSALFAIANIYYERTNTRTLVISRGIKNSTTLMPIFWLIFTCSNLGIPPLPNSIAEIFLFSSVISFSNFNIISIVITTILTAIFSLSLFQLTSTGNSFNWNLTPILFQEREYLLLLLHIIPTFMIITNPNIITI</sequence>
<dbReference type="GO" id="GO:0031966">
    <property type="term" value="C:mitochondrial membrane"/>
    <property type="evidence" value="ECO:0007669"/>
    <property type="project" value="UniProtKB-SubCell"/>
</dbReference>
<comment type="catalytic activity">
    <reaction evidence="15 16">
        <text>a ubiquinone + NADH + 5 H(+)(in) = a ubiquinol + NAD(+) + 4 H(+)(out)</text>
        <dbReference type="Rhea" id="RHEA:29091"/>
        <dbReference type="Rhea" id="RHEA-COMP:9565"/>
        <dbReference type="Rhea" id="RHEA-COMP:9566"/>
        <dbReference type="ChEBI" id="CHEBI:15378"/>
        <dbReference type="ChEBI" id="CHEBI:16389"/>
        <dbReference type="ChEBI" id="CHEBI:17976"/>
        <dbReference type="ChEBI" id="CHEBI:57540"/>
        <dbReference type="ChEBI" id="CHEBI:57945"/>
        <dbReference type="EC" id="7.1.1.2"/>
    </reaction>
</comment>
<evidence type="ECO:0000256" key="14">
    <source>
        <dbReference type="ARBA" id="ARBA00023136"/>
    </source>
</evidence>
<dbReference type="GeneID" id="76815551"/>
<dbReference type="RefSeq" id="YP_010570398.1">
    <property type="nucleotide sequence ID" value="NC_068735.1"/>
</dbReference>
<dbReference type="PANTHER" id="PTHR43507">
    <property type="entry name" value="NADH-UBIQUINONE OXIDOREDUCTASE CHAIN 4"/>
    <property type="match status" value="1"/>
</dbReference>
<comment type="function">
    <text evidence="16">Core subunit of the mitochondrial membrane respiratory chain NADH dehydrogenase (Complex I) which catalyzes electron transfer from NADH through the respiratory chain, using ubiquinone as an electron acceptor. Essential for the catalytic activity and assembly of complex I.</text>
</comment>
<feature type="transmembrane region" description="Helical" evidence="16">
    <location>
        <begin position="7"/>
        <end position="24"/>
    </location>
</feature>
<dbReference type="Pfam" id="PF01059">
    <property type="entry name" value="Oxidored_q5_N"/>
    <property type="match status" value="1"/>
</dbReference>
<dbReference type="InterPro" id="IPR001750">
    <property type="entry name" value="ND/Mrp_TM"/>
</dbReference>
<accession>A0A9E8D0F7</accession>
<evidence type="ECO:0000259" key="17">
    <source>
        <dbReference type="Pfam" id="PF00361"/>
    </source>
</evidence>
<keyword evidence="6 16" id="KW-0679">Respiratory chain</keyword>
<evidence type="ECO:0000256" key="5">
    <source>
        <dbReference type="ARBA" id="ARBA00022448"/>
    </source>
</evidence>
<dbReference type="PANTHER" id="PTHR43507:SF20">
    <property type="entry name" value="NADH-UBIQUINONE OXIDOREDUCTASE CHAIN 4"/>
    <property type="match status" value="1"/>
</dbReference>
<feature type="transmembrane region" description="Helical" evidence="16">
    <location>
        <begin position="63"/>
        <end position="82"/>
    </location>
</feature>
<keyword evidence="12 16" id="KW-0830">Ubiquinone</keyword>
<evidence type="ECO:0000256" key="4">
    <source>
        <dbReference type="ARBA" id="ARBA00021006"/>
    </source>
</evidence>
<dbReference type="EC" id="7.1.1.2" evidence="3 16"/>
<keyword evidence="10 16" id="KW-1133">Transmembrane helix</keyword>
<feature type="domain" description="NADH:ubiquinone oxidoreductase chain 4 N-terminal" evidence="18">
    <location>
        <begin position="1"/>
        <end position="111"/>
    </location>
</feature>
<feature type="transmembrane region" description="Helical" evidence="16">
    <location>
        <begin position="226"/>
        <end position="250"/>
    </location>
</feature>
<evidence type="ECO:0000256" key="2">
    <source>
        <dbReference type="ARBA" id="ARBA00009025"/>
    </source>
</evidence>
<evidence type="ECO:0000256" key="7">
    <source>
        <dbReference type="ARBA" id="ARBA00022692"/>
    </source>
</evidence>
<keyword evidence="5 16" id="KW-0813">Transport</keyword>
<evidence type="ECO:0000256" key="9">
    <source>
        <dbReference type="ARBA" id="ARBA00022982"/>
    </source>
</evidence>
<dbReference type="GO" id="GO:0048039">
    <property type="term" value="F:ubiquinone binding"/>
    <property type="evidence" value="ECO:0007669"/>
    <property type="project" value="TreeGrafter"/>
</dbReference>
<evidence type="ECO:0000256" key="13">
    <source>
        <dbReference type="ARBA" id="ARBA00023128"/>
    </source>
</evidence>
<evidence type="ECO:0000256" key="3">
    <source>
        <dbReference type="ARBA" id="ARBA00012944"/>
    </source>
</evidence>
<evidence type="ECO:0000256" key="1">
    <source>
        <dbReference type="ARBA" id="ARBA00004225"/>
    </source>
</evidence>
<keyword evidence="13 16" id="KW-0496">Mitochondrion</keyword>
<keyword evidence="11 16" id="KW-0520">NAD</keyword>
<evidence type="ECO:0000313" key="19">
    <source>
        <dbReference type="EMBL" id="UZG65886.1"/>
    </source>
</evidence>
<geneLocation type="mitochondrion" evidence="19"/>
<dbReference type="Pfam" id="PF00361">
    <property type="entry name" value="Proton_antipo_M"/>
    <property type="match status" value="1"/>
</dbReference>
<keyword evidence="9 16" id="KW-0249">Electron transport</keyword>
<comment type="subcellular location">
    <subcellularLocation>
        <location evidence="1 16">Mitochondrion membrane</location>
        <topology evidence="1 16">Multi-pass membrane protein</topology>
    </subcellularLocation>
</comment>
<name>A0A9E8D0F7_9ECHI</name>
<feature type="transmembrane region" description="Helical" evidence="16">
    <location>
        <begin position="190"/>
        <end position="214"/>
    </location>
</feature>
<comment type="similarity">
    <text evidence="2 16">Belongs to the complex I subunit 4 family.</text>
</comment>
<feature type="transmembrane region" description="Helical" evidence="16">
    <location>
        <begin position="118"/>
        <end position="136"/>
    </location>
</feature>
<dbReference type="GO" id="GO:0015990">
    <property type="term" value="P:electron transport coupled proton transport"/>
    <property type="evidence" value="ECO:0007669"/>
    <property type="project" value="TreeGrafter"/>
</dbReference>
<feature type="transmembrane region" description="Helical" evidence="16">
    <location>
        <begin position="433"/>
        <end position="453"/>
    </location>
</feature>
<dbReference type="GO" id="GO:0003954">
    <property type="term" value="F:NADH dehydrogenase activity"/>
    <property type="evidence" value="ECO:0007669"/>
    <property type="project" value="TreeGrafter"/>
</dbReference>
<evidence type="ECO:0000256" key="8">
    <source>
        <dbReference type="ARBA" id="ARBA00022967"/>
    </source>
</evidence>
<evidence type="ECO:0000256" key="16">
    <source>
        <dbReference type="RuleBase" id="RU003297"/>
    </source>
</evidence>
<keyword evidence="8" id="KW-1278">Translocase</keyword>
<feature type="transmembrane region" description="Helical" evidence="16">
    <location>
        <begin position="148"/>
        <end position="170"/>
    </location>
</feature>
<organism evidence="19">
    <name type="scientific">Ophiophthalmus serratus</name>
    <dbReference type="NCBI Taxonomy" id="2993811"/>
    <lineage>
        <taxon>Eukaryota</taxon>
        <taxon>Metazoa</taxon>
        <taxon>Echinodermata</taxon>
        <taxon>Eleutherozoa</taxon>
        <taxon>Asterozoa</taxon>
        <taxon>Ophiuroidea</taxon>
        <taxon>Myophiuroidea</taxon>
        <taxon>Metophiurida</taxon>
        <taxon>Ophintegrida</taxon>
        <taxon>Amphilepidida</taxon>
        <taxon>Ophiurina</taxon>
        <taxon>Ophiacanthidae</taxon>
        <taxon>Ophiophthalmus</taxon>
    </lineage>
</organism>
<evidence type="ECO:0000256" key="11">
    <source>
        <dbReference type="ARBA" id="ARBA00023027"/>
    </source>
</evidence>
<feature type="transmembrane region" description="Helical" evidence="16">
    <location>
        <begin position="392"/>
        <end position="412"/>
    </location>
</feature>
<keyword evidence="14 16" id="KW-0472">Membrane</keyword>
<dbReference type="EMBL" id="OP432684">
    <property type="protein sequence ID" value="UZG65886.1"/>
    <property type="molecule type" value="Genomic_DNA"/>
</dbReference>
<protein>
    <recommendedName>
        <fullName evidence="4 16">NADH-ubiquinone oxidoreductase chain 4</fullName>
        <ecNumber evidence="3 16">7.1.1.2</ecNumber>
    </recommendedName>
</protein>
<dbReference type="GO" id="GO:0042773">
    <property type="term" value="P:ATP synthesis coupled electron transport"/>
    <property type="evidence" value="ECO:0007669"/>
    <property type="project" value="InterPro"/>
</dbReference>
<evidence type="ECO:0000256" key="12">
    <source>
        <dbReference type="ARBA" id="ARBA00023075"/>
    </source>
</evidence>
<feature type="domain" description="NADH:quinone oxidoreductase/Mrp antiporter transmembrane" evidence="17">
    <location>
        <begin position="114"/>
        <end position="402"/>
    </location>
</feature>
<dbReference type="InterPro" id="IPR003918">
    <property type="entry name" value="NADH_UbQ_OxRdtase"/>
</dbReference>
<feature type="transmembrane region" description="Helical" evidence="16">
    <location>
        <begin position="353"/>
        <end position="372"/>
    </location>
</feature>
<evidence type="ECO:0000259" key="18">
    <source>
        <dbReference type="Pfam" id="PF01059"/>
    </source>
</evidence>
<evidence type="ECO:0000256" key="10">
    <source>
        <dbReference type="ARBA" id="ARBA00022989"/>
    </source>
</evidence>